<evidence type="ECO:0000259" key="6">
    <source>
        <dbReference type="PROSITE" id="PS51175"/>
    </source>
</evidence>
<dbReference type="InterPro" id="IPR008979">
    <property type="entry name" value="Galactose-bd-like_sf"/>
</dbReference>
<keyword evidence="2 4" id="KW-0378">Hydrolase</keyword>
<dbReference type="SUPFAM" id="SSF49785">
    <property type="entry name" value="Galactose-binding domain-like"/>
    <property type="match status" value="1"/>
</dbReference>
<dbReference type="Proteomes" id="UP000593892">
    <property type="component" value="Chromosome"/>
</dbReference>
<dbReference type="Pfam" id="PF03422">
    <property type="entry name" value="CBM_6"/>
    <property type="match status" value="1"/>
</dbReference>
<dbReference type="EMBL" id="CP063849">
    <property type="protein sequence ID" value="QOY89860.1"/>
    <property type="molecule type" value="Genomic_DNA"/>
</dbReference>
<evidence type="ECO:0000256" key="2">
    <source>
        <dbReference type="ARBA" id="ARBA00022801"/>
    </source>
</evidence>
<dbReference type="PANTHER" id="PTHR31297">
    <property type="entry name" value="GLUCAN ENDO-1,6-BETA-GLUCOSIDASE B"/>
    <property type="match status" value="1"/>
</dbReference>
<dbReference type="SUPFAM" id="SSF51445">
    <property type="entry name" value="(Trans)glycosidases"/>
    <property type="match status" value="1"/>
</dbReference>
<evidence type="ECO:0000256" key="3">
    <source>
        <dbReference type="ARBA" id="ARBA00023295"/>
    </source>
</evidence>
<dbReference type="KEGG" id="pfer:IRI77_07870"/>
<evidence type="ECO:0000256" key="1">
    <source>
        <dbReference type="ARBA" id="ARBA00022729"/>
    </source>
</evidence>
<dbReference type="PROSITE" id="PS51175">
    <property type="entry name" value="CBM6"/>
    <property type="match status" value="1"/>
</dbReference>
<dbReference type="InterPro" id="IPR017853">
    <property type="entry name" value="GH"/>
</dbReference>
<dbReference type="GO" id="GO:0008422">
    <property type="term" value="F:beta-glucosidase activity"/>
    <property type="evidence" value="ECO:0007669"/>
    <property type="project" value="TreeGrafter"/>
</dbReference>
<dbReference type="InterPro" id="IPR018087">
    <property type="entry name" value="Glyco_hydro_5_CS"/>
</dbReference>
<gene>
    <name evidence="7" type="ORF">IRI77_07870</name>
</gene>
<dbReference type="GO" id="GO:0009251">
    <property type="term" value="P:glucan catabolic process"/>
    <property type="evidence" value="ECO:0007669"/>
    <property type="project" value="TreeGrafter"/>
</dbReference>
<evidence type="ECO:0000313" key="8">
    <source>
        <dbReference type="Proteomes" id="UP000593892"/>
    </source>
</evidence>
<reference evidence="7 8" key="1">
    <citation type="submission" date="2020-10" db="EMBL/GenBank/DDBJ databases">
        <title>Complete genome sequence of Paludibaculum fermentans P105T, a facultatively anaerobic acidobacterium capable of dissimilatory Fe(III) reduction.</title>
        <authorList>
            <person name="Dedysh S.N."/>
            <person name="Beletsky A.V."/>
            <person name="Kulichevskaya I.S."/>
            <person name="Mardanov A.V."/>
            <person name="Ravin N.V."/>
        </authorList>
    </citation>
    <scope>NUCLEOTIDE SEQUENCE [LARGE SCALE GENOMIC DNA]</scope>
    <source>
        <strain evidence="7 8">P105</strain>
    </source>
</reference>
<dbReference type="InterPro" id="IPR050386">
    <property type="entry name" value="Glycosyl_hydrolase_5"/>
</dbReference>
<dbReference type="SMART" id="SM00606">
    <property type="entry name" value="CBD_IV"/>
    <property type="match status" value="1"/>
</dbReference>
<evidence type="ECO:0000256" key="5">
    <source>
        <dbReference type="SAM" id="SignalP"/>
    </source>
</evidence>
<dbReference type="CDD" id="cd04080">
    <property type="entry name" value="CBM6_cellulase-like"/>
    <property type="match status" value="1"/>
</dbReference>
<keyword evidence="1 5" id="KW-0732">Signal</keyword>
<dbReference type="PANTHER" id="PTHR31297:SF17">
    <property type="entry name" value="ENDOGLUCANASE"/>
    <property type="match status" value="1"/>
</dbReference>
<keyword evidence="8" id="KW-1185">Reference proteome</keyword>
<proteinExistence type="inferred from homology"/>
<feature type="chain" id="PRO_5032614796" evidence="5">
    <location>
        <begin position="20"/>
        <end position="533"/>
    </location>
</feature>
<dbReference type="InterPro" id="IPR005084">
    <property type="entry name" value="CBM6"/>
</dbReference>
<organism evidence="7 8">
    <name type="scientific">Paludibaculum fermentans</name>
    <dbReference type="NCBI Taxonomy" id="1473598"/>
    <lineage>
        <taxon>Bacteria</taxon>
        <taxon>Pseudomonadati</taxon>
        <taxon>Acidobacteriota</taxon>
        <taxon>Terriglobia</taxon>
        <taxon>Bryobacterales</taxon>
        <taxon>Bryobacteraceae</taxon>
        <taxon>Paludibaculum</taxon>
    </lineage>
</organism>
<feature type="signal peptide" evidence="5">
    <location>
        <begin position="1"/>
        <end position="19"/>
    </location>
</feature>
<dbReference type="RefSeq" id="WP_194451523.1">
    <property type="nucleotide sequence ID" value="NZ_CP063849.1"/>
</dbReference>
<name>A0A7S7SN93_PALFE</name>
<dbReference type="Pfam" id="PF00150">
    <property type="entry name" value="Cellulase"/>
    <property type="match status" value="1"/>
</dbReference>
<dbReference type="GO" id="GO:0005576">
    <property type="term" value="C:extracellular region"/>
    <property type="evidence" value="ECO:0007669"/>
    <property type="project" value="TreeGrafter"/>
</dbReference>
<accession>A0A7S7SN93</accession>
<sequence length="533" mass="59419">MNSFACPGTVLRSWVFAVAAGVLCAQPAANYQGKPYQGHAQVIPGRVQMELYDTGGPEVAFHDTDADNNGSGKLNKGNTPVERFRQDEAVDLSFTKPKIDNTVDGVQEKVGELYLGWTAPGEWVNYTVDVQVAGAYAVHAHMTSRTDNAQIRLAVDGVDVTGALRLPTTTHWHLWRTAANLAQVRLEKGVHALRISVLKEGNFNLDYLEFEPAAAASTAHVFPAVGAMDQVKKMGRGLNIIGYDPLWKDPAKARFQDRHFQRIREGGFQTVRVNLHAFSHMNAENRLSEAWFRTVDWAVNAAVENDLTVILDEHNFTDCGRDAAACRPKLMAFWEQVSEHYKDAPASVVFEILNEPNGQVTVERWNAWAKEALAVIRKTNPTRNVIIGPASWNGIGALNQLELPEDDRHIIATVHYYLPMAFTHQGAAWSKETAKLSGVTWGSEEEKRKVDADFAGVQEWSKAHGRPVLLGEFGAYDKGEMDARVRYTAYLARTAESLGWTWTYWQFDSDFLAWDMSKDDWVGPIHSALVPPK</sequence>
<dbReference type="PROSITE" id="PS00659">
    <property type="entry name" value="GLYCOSYL_HYDROL_F5"/>
    <property type="match status" value="1"/>
</dbReference>
<dbReference type="InterPro" id="IPR006584">
    <property type="entry name" value="Cellulose-bd_IV"/>
</dbReference>
<evidence type="ECO:0000313" key="7">
    <source>
        <dbReference type="EMBL" id="QOY89860.1"/>
    </source>
</evidence>
<evidence type="ECO:0000256" key="4">
    <source>
        <dbReference type="RuleBase" id="RU361153"/>
    </source>
</evidence>
<feature type="domain" description="CBM6" evidence="6">
    <location>
        <begin position="85"/>
        <end position="211"/>
    </location>
</feature>
<dbReference type="GO" id="GO:0009986">
    <property type="term" value="C:cell surface"/>
    <property type="evidence" value="ECO:0007669"/>
    <property type="project" value="TreeGrafter"/>
</dbReference>
<dbReference type="GO" id="GO:0030246">
    <property type="term" value="F:carbohydrate binding"/>
    <property type="evidence" value="ECO:0007669"/>
    <property type="project" value="InterPro"/>
</dbReference>
<dbReference type="Gene3D" id="2.60.120.260">
    <property type="entry name" value="Galactose-binding domain-like"/>
    <property type="match status" value="1"/>
</dbReference>
<protein>
    <submittedName>
        <fullName evidence="7">Cellulase family glycosylhydrolase</fullName>
    </submittedName>
</protein>
<dbReference type="Gene3D" id="3.20.20.80">
    <property type="entry name" value="Glycosidases"/>
    <property type="match status" value="1"/>
</dbReference>
<dbReference type="InterPro" id="IPR001547">
    <property type="entry name" value="Glyco_hydro_5"/>
</dbReference>
<dbReference type="AlphaFoldDB" id="A0A7S7SN93"/>
<comment type="similarity">
    <text evidence="4">Belongs to the glycosyl hydrolase 5 (cellulase A) family.</text>
</comment>
<keyword evidence="3 4" id="KW-0326">Glycosidase</keyword>